<evidence type="ECO:0000259" key="3">
    <source>
        <dbReference type="Pfam" id="PF00501"/>
    </source>
</evidence>
<dbReference type="InterPro" id="IPR045851">
    <property type="entry name" value="AMP-bd_C_sf"/>
</dbReference>
<evidence type="ECO:0000313" key="5">
    <source>
        <dbReference type="EMBL" id="ALV39872.1"/>
    </source>
</evidence>
<feature type="domain" description="AMP-dependent synthetase/ligase" evidence="3">
    <location>
        <begin position="15"/>
        <end position="379"/>
    </location>
</feature>
<dbReference type="PROSITE" id="PS00455">
    <property type="entry name" value="AMP_BINDING"/>
    <property type="match status" value="1"/>
</dbReference>
<dbReference type="KEGG" id="psul:AU252_00750"/>
<dbReference type="RefSeq" id="WP_058929088.1">
    <property type="nucleotide sequence ID" value="NZ_CP013747.1"/>
</dbReference>
<organism evidence="5">
    <name type="scientific">Pseudarthrobacter sulfonivorans</name>
    <dbReference type="NCBI Taxonomy" id="121292"/>
    <lineage>
        <taxon>Bacteria</taxon>
        <taxon>Bacillati</taxon>
        <taxon>Actinomycetota</taxon>
        <taxon>Actinomycetes</taxon>
        <taxon>Micrococcales</taxon>
        <taxon>Micrococcaceae</taxon>
        <taxon>Pseudarthrobacter</taxon>
    </lineage>
</organism>
<evidence type="ECO:0000256" key="2">
    <source>
        <dbReference type="ARBA" id="ARBA00022598"/>
    </source>
</evidence>
<dbReference type="Pfam" id="PF00501">
    <property type="entry name" value="AMP-binding"/>
    <property type="match status" value="1"/>
</dbReference>
<dbReference type="PANTHER" id="PTHR43201">
    <property type="entry name" value="ACYL-COA SYNTHETASE"/>
    <property type="match status" value="1"/>
</dbReference>
<sequence length="523" mass="55132">MFTGNTSVTLYGELARAAADNGDQVFLRDSGTLTFAELRERADSVAGALAARGVGAGDRIAVATTNRREWVELLFASARLGAIMVSLNVRYRDTELTYMLTQSGAKIVVTERSDGDVDFTDLYARVIPLVPSLGHVVYLDTSIRLEEAIVHDASVASIPASNPVDDPASTAVILYTSGTTGSPKGAVLTHRSLLAAAAGEVERIGFSAQDRMLATMPFNHVGGLTCTLLSALLARGQVVLHPAFSPTAVVNALTNDDITIFAGVPMMWKLILATLGEGRTLSGLRVAIVGGSNAEPTMCQEIRRAGPTVRLVNLYGMTEFSGPCLMSELDDDLETISTTLGTALDGVETRVVDFDGGIVDGEGDGELQVRGAAAAAGYWDQAMATADTFRPGGWVATGDIVARTGTGHFRFRGRLKEMFIQGGYNVYPVEVENVLTSHQAVVAAAGIGISDTLKGEIGHYFVTIVDGSAITADTLIEYCAGRLANYKVPVAITIVDKLPTTPGGKIGKADLRKLAAVQSSQLD</sequence>
<comment type="similarity">
    <text evidence="1">Belongs to the ATP-dependent AMP-binding enzyme family.</text>
</comment>
<dbReference type="InterPro" id="IPR020845">
    <property type="entry name" value="AMP-binding_CS"/>
</dbReference>
<feature type="domain" description="AMP-binding enzyme C-terminal" evidence="4">
    <location>
        <begin position="430"/>
        <end position="505"/>
    </location>
</feature>
<gene>
    <name evidence="5" type="ORF">AU252_00750</name>
</gene>
<dbReference type="Gene3D" id="3.40.50.12780">
    <property type="entry name" value="N-terminal domain of ligase-like"/>
    <property type="match status" value="1"/>
</dbReference>
<dbReference type="Proteomes" id="UP000065151">
    <property type="component" value="Chromosome"/>
</dbReference>
<evidence type="ECO:0000259" key="4">
    <source>
        <dbReference type="Pfam" id="PF13193"/>
    </source>
</evidence>
<name>A0A0U3P3G0_9MICC</name>
<dbReference type="AlphaFoldDB" id="A0A0U3P3G0"/>
<reference evidence="5 6" key="1">
    <citation type="submission" date="2015-12" db="EMBL/GenBank/DDBJ databases">
        <authorList>
            <person name="Shamseldin A."/>
            <person name="Moawad H."/>
            <person name="Abd El-Rahim W.M."/>
            <person name="Sadowsky M.J."/>
        </authorList>
    </citation>
    <scope>NUCLEOTIDE SEQUENCE [LARGE SCALE GENOMIC DNA]</scope>
    <source>
        <strain evidence="5 6">Ar51</strain>
    </source>
</reference>
<dbReference type="InterPro" id="IPR000873">
    <property type="entry name" value="AMP-dep_synth/lig_dom"/>
</dbReference>
<dbReference type="GO" id="GO:0031956">
    <property type="term" value="F:medium-chain fatty acid-CoA ligase activity"/>
    <property type="evidence" value="ECO:0007669"/>
    <property type="project" value="TreeGrafter"/>
</dbReference>
<dbReference type="Pfam" id="PF13193">
    <property type="entry name" value="AMP-binding_C"/>
    <property type="match status" value="1"/>
</dbReference>
<dbReference type="GO" id="GO:0006631">
    <property type="term" value="P:fatty acid metabolic process"/>
    <property type="evidence" value="ECO:0007669"/>
    <property type="project" value="TreeGrafter"/>
</dbReference>
<evidence type="ECO:0008006" key="7">
    <source>
        <dbReference type="Google" id="ProtNLM"/>
    </source>
</evidence>
<dbReference type="EMBL" id="CP013747">
    <property type="protein sequence ID" value="ALV39872.1"/>
    <property type="molecule type" value="Genomic_DNA"/>
</dbReference>
<dbReference type="Gene3D" id="3.30.300.30">
    <property type="match status" value="1"/>
</dbReference>
<evidence type="ECO:0000313" key="6">
    <source>
        <dbReference type="Proteomes" id="UP000065151"/>
    </source>
</evidence>
<evidence type="ECO:0000256" key="1">
    <source>
        <dbReference type="ARBA" id="ARBA00006432"/>
    </source>
</evidence>
<dbReference type="InterPro" id="IPR042099">
    <property type="entry name" value="ANL_N_sf"/>
</dbReference>
<dbReference type="PANTHER" id="PTHR43201:SF5">
    <property type="entry name" value="MEDIUM-CHAIN ACYL-COA LIGASE ACSF2, MITOCHONDRIAL"/>
    <property type="match status" value="1"/>
</dbReference>
<dbReference type="SUPFAM" id="SSF56801">
    <property type="entry name" value="Acetyl-CoA synthetase-like"/>
    <property type="match status" value="1"/>
</dbReference>
<keyword evidence="2" id="KW-0436">Ligase</keyword>
<dbReference type="STRING" id="121292.AU252_00750"/>
<accession>A0A0U3P3G0</accession>
<protein>
    <recommendedName>
        <fullName evidence="7">AMP-dependent synthetase</fullName>
    </recommendedName>
</protein>
<dbReference type="InterPro" id="IPR025110">
    <property type="entry name" value="AMP-bd_C"/>
</dbReference>
<proteinExistence type="inferred from homology"/>